<evidence type="ECO:0000313" key="2">
    <source>
        <dbReference type="EMBL" id="TLS43771.1"/>
    </source>
</evidence>
<keyword evidence="3" id="KW-1185">Reference proteome</keyword>
<sequence>MTATVCGSVSAASGDVTAVRQRLVRKSNANEVLVTAWKNVSATQHVTTVRWPVEHPFYMADADFYSPLLFTESVRQSLSMVTHTAFDIPLEHRLALDHFRTSVDCAALRRGTEPVELYLRTTHTRMERRRLGAARGSATVEVWRDAMPVGTAQIGYTASPPAIYDRLRGSEYANATEVCARTPAAPAAEEPLLVGRESARDVVLSPTGEQHRWLLRNDLTHPVLFDHPHDHVPGMVLMEAASQAAQAVLAPGRMLPVSLDTTFSRYVELDKPCWITAERLSTAVGWPQVNVTAVQDDRTAFTSTVTVAPIMRNWAALAA</sequence>
<accession>A0A5R9FKG2</accession>
<dbReference type="NCBIfam" id="NF041195">
    <property type="entry name" value="ScbA_BarX_GamBu"/>
    <property type="match status" value="1"/>
</dbReference>
<dbReference type="InterPro" id="IPR005509">
    <property type="entry name" value="AfsA_hotdog_dom"/>
</dbReference>
<evidence type="ECO:0000259" key="1">
    <source>
        <dbReference type="Pfam" id="PF03756"/>
    </source>
</evidence>
<dbReference type="EMBL" id="VBZC01000026">
    <property type="protein sequence ID" value="TLS43771.1"/>
    <property type="molecule type" value="Genomic_DNA"/>
</dbReference>
<evidence type="ECO:0000313" key="3">
    <source>
        <dbReference type="Proteomes" id="UP000305906"/>
    </source>
</evidence>
<proteinExistence type="predicted"/>
<dbReference type="Proteomes" id="UP000305906">
    <property type="component" value="Unassembled WGS sequence"/>
</dbReference>
<protein>
    <recommendedName>
        <fullName evidence="1">A-factor biosynthesis hotdog domain-containing protein</fullName>
    </recommendedName>
</protein>
<dbReference type="AlphaFoldDB" id="A0A5R9FKG2"/>
<dbReference type="SUPFAM" id="SSF54637">
    <property type="entry name" value="Thioesterase/thiol ester dehydrase-isomerase"/>
    <property type="match status" value="1"/>
</dbReference>
<organism evidence="2 3">
    <name type="scientific">Streptomyces montanus</name>
    <dbReference type="NCBI Taxonomy" id="2580423"/>
    <lineage>
        <taxon>Bacteria</taxon>
        <taxon>Bacillati</taxon>
        <taxon>Actinomycetota</taxon>
        <taxon>Actinomycetes</taxon>
        <taxon>Kitasatosporales</taxon>
        <taxon>Streptomycetaceae</taxon>
        <taxon>Streptomyces</taxon>
    </lineage>
</organism>
<dbReference type="GO" id="GO:0016740">
    <property type="term" value="F:transferase activity"/>
    <property type="evidence" value="ECO:0007669"/>
    <property type="project" value="InterPro"/>
</dbReference>
<comment type="caution">
    <text evidence="2">The sequence shown here is derived from an EMBL/GenBank/DDBJ whole genome shotgun (WGS) entry which is preliminary data.</text>
</comment>
<name>A0A5R9FKG2_9ACTN</name>
<dbReference type="InterPro" id="IPR042171">
    <property type="entry name" value="Acyl-CoA_hotdog"/>
</dbReference>
<dbReference type="InterPro" id="IPR029069">
    <property type="entry name" value="HotDog_dom_sf"/>
</dbReference>
<feature type="domain" description="A-factor biosynthesis hotdog" evidence="1">
    <location>
        <begin position="193"/>
        <end position="307"/>
    </location>
</feature>
<gene>
    <name evidence="2" type="ORF">FE633_23510</name>
</gene>
<dbReference type="RefSeq" id="WP_138047153.1">
    <property type="nucleotide sequence ID" value="NZ_VBZC01000026.1"/>
</dbReference>
<dbReference type="InterPro" id="IPR047757">
    <property type="entry name" value="AfsA-like"/>
</dbReference>
<reference evidence="2 3" key="1">
    <citation type="submission" date="2019-05" db="EMBL/GenBank/DDBJ databases">
        <title>Streptomyces sp. NEAU-C151, a novel actinomycete isolated from soil.</title>
        <authorList>
            <person name="Han L."/>
            <person name="Jiang H."/>
        </authorList>
    </citation>
    <scope>NUCLEOTIDE SEQUENCE [LARGE SCALE GENOMIC DNA]</scope>
    <source>
        <strain evidence="2 3">NEAU-C151</strain>
    </source>
</reference>
<feature type="domain" description="A-factor biosynthesis hotdog" evidence="1">
    <location>
        <begin position="23"/>
        <end position="154"/>
    </location>
</feature>
<dbReference type="Pfam" id="PF03756">
    <property type="entry name" value="AfsA"/>
    <property type="match status" value="2"/>
</dbReference>
<dbReference type="Gene3D" id="2.40.160.210">
    <property type="entry name" value="Acyl-CoA thioesterase, double hotdog domain"/>
    <property type="match status" value="1"/>
</dbReference>